<feature type="transmembrane region" description="Helical" evidence="1">
    <location>
        <begin position="81"/>
        <end position="99"/>
    </location>
</feature>
<keyword evidence="1" id="KW-1133">Transmembrane helix</keyword>
<evidence type="ECO:0000313" key="3">
    <source>
        <dbReference type="EMBL" id="MTV55923.1"/>
    </source>
</evidence>
<reference evidence="3 4" key="3">
    <citation type="submission" date="2019-11" db="EMBL/GenBank/DDBJ databases">
        <title>Type strains purchased from KCTC, JCM and DSMZ.</title>
        <authorList>
            <person name="Lu H."/>
        </authorList>
    </citation>
    <scope>NUCLEOTIDE SEQUENCE [LARGE SCALE GENOMIC DNA]</scope>
    <source>
        <strain evidence="3 4">KCTC 52429</strain>
    </source>
</reference>
<dbReference type="RefSeq" id="WP_155473174.1">
    <property type="nucleotide sequence ID" value="NZ_BMKG01000008.1"/>
</dbReference>
<reference evidence="2" key="4">
    <citation type="submission" date="2024-05" db="EMBL/GenBank/DDBJ databases">
        <authorList>
            <person name="Sun Q."/>
            <person name="Zhou Y."/>
        </authorList>
    </citation>
    <scope>NUCLEOTIDE SEQUENCE</scope>
    <source>
        <strain evidence="2">CGMCC 1.15931</strain>
    </source>
</reference>
<dbReference type="AlphaFoldDB" id="A0A6I3T337"/>
<evidence type="ECO:0000313" key="4">
    <source>
        <dbReference type="Proteomes" id="UP000430634"/>
    </source>
</evidence>
<evidence type="ECO:0000313" key="5">
    <source>
        <dbReference type="Proteomes" id="UP000622638"/>
    </source>
</evidence>
<keyword evidence="1" id="KW-0812">Transmembrane</keyword>
<dbReference type="EMBL" id="WNKZ01000114">
    <property type="protein sequence ID" value="MTV55923.1"/>
    <property type="molecule type" value="Genomic_DNA"/>
</dbReference>
<keyword evidence="5" id="KW-1185">Reference proteome</keyword>
<evidence type="ECO:0000313" key="2">
    <source>
        <dbReference type="EMBL" id="GGB99556.1"/>
    </source>
</evidence>
<accession>A0A6I3T337</accession>
<reference evidence="5" key="2">
    <citation type="journal article" date="2019" name="Int. J. Syst. Evol. Microbiol.">
        <title>The Global Catalogue of Microorganisms (GCM) 10K type strain sequencing project: providing services to taxonomists for standard genome sequencing and annotation.</title>
        <authorList>
            <consortium name="The Broad Institute Genomics Platform"/>
            <consortium name="The Broad Institute Genome Sequencing Center for Infectious Disease"/>
            <person name="Wu L."/>
            <person name="Ma J."/>
        </authorList>
    </citation>
    <scope>NUCLEOTIDE SEQUENCE [LARGE SCALE GENOMIC DNA]</scope>
    <source>
        <strain evidence="5">CGMCC 1.15931</strain>
    </source>
</reference>
<dbReference type="EMBL" id="BMKG01000008">
    <property type="protein sequence ID" value="GGB99556.1"/>
    <property type="molecule type" value="Genomic_DNA"/>
</dbReference>
<organism evidence="3 4">
    <name type="scientific">Pseudoduganella buxea</name>
    <dbReference type="NCBI Taxonomy" id="1949069"/>
    <lineage>
        <taxon>Bacteria</taxon>
        <taxon>Pseudomonadati</taxon>
        <taxon>Pseudomonadota</taxon>
        <taxon>Betaproteobacteria</taxon>
        <taxon>Burkholderiales</taxon>
        <taxon>Oxalobacteraceae</taxon>
        <taxon>Telluria group</taxon>
        <taxon>Pseudoduganella</taxon>
    </lineage>
</organism>
<proteinExistence type="predicted"/>
<sequence length="102" mass="11044">MDRLWPKTMAGVAPLLVWAAHFTFCYLFAAALCTPGGGRDWRWWTLCGATVVALGTAAWLLRRAWRGGWPDLLSQARLGSAVLGVIGIAWSSMPLLAVGRCA</sequence>
<reference evidence="2" key="1">
    <citation type="journal article" date="2014" name="Int. J. Syst. Evol. Microbiol.">
        <title>Complete genome of a new Firmicutes species belonging to the dominant human colonic microbiota ('Ruminococcus bicirculans') reveals two chromosomes and a selective capacity to utilize plant glucans.</title>
        <authorList>
            <consortium name="NISC Comparative Sequencing Program"/>
            <person name="Wegmann U."/>
            <person name="Louis P."/>
            <person name="Goesmann A."/>
            <person name="Henrissat B."/>
            <person name="Duncan S.H."/>
            <person name="Flint H.J."/>
        </authorList>
    </citation>
    <scope>NUCLEOTIDE SEQUENCE</scope>
    <source>
        <strain evidence="2">CGMCC 1.15931</strain>
    </source>
</reference>
<dbReference type="Proteomes" id="UP000430634">
    <property type="component" value="Unassembled WGS sequence"/>
</dbReference>
<protein>
    <submittedName>
        <fullName evidence="3">Uncharacterized protein</fullName>
    </submittedName>
</protein>
<evidence type="ECO:0000256" key="1">
    <source>
        <dbReference type="SAM" id="Phobius"/>
    </source>
</evidence>
<gene>
    <name evidence="2" type="ORF">GCM10011572_21860</name>
    <name evidence="3" type="ORF">GM672_24660</name>
</gene>
<name>A0A6I3T337_9BURK</name>
<comment type="caution">
    <text evidence="3">The sequence shown here is derived from an EMBL/GenBank/DDBJ whole genome shotgun (WGS) entry which is preliminary data.</text>
</comment>
<dbReference type="OrthoDB" id="8759624at2"/>
<keyword evidence="1" id="KW-0472">Membrane</keyword>
<dbReference type="Proteomes" id="UP000622638">
    <property type="component" value="Unassembled WGS sequence"/>
</dbReference>
<feature type="transmembrane region" description="Helical" evidence="1">
    <location>
        <begin position="43"/>
        <end position="61"/>
    </location>
</feature>